<feature type="region of interest" description="Disordered" evidence="1">
    <location>
        <begin position="575"/>
        <end position="618"/>
    </location>
</feature>
<comment type="caution">
    <text evidence="2">The sequence shown here is derived from an EMBL/GenBank/DDBJ whole genome shotgun (WGS) entry which is preliminary data.</text>
</comment>
<feature type="compositionally biased region" description="Polar residues" evidence="1">
    <location>
        <begin position="84"/>
        <end position="100"/>
    </location>
</feature>
<feature type="compositionally biased region" description="Polar residues" evidence="1">
    <location>
        <begin position="680"/>
        <end position="689"/>
    </location>
</feature>
<accession>A0AAW0FYY2</accession>
<gene>
    <name evidence="2" type="ORF">QCA50_010502</name>
</gene>
<sequence length="773" mass="83862">MKDATTNFPNPTGGLLLSVPTYGSSNSLDISAYLDACPHSNLGEILSTSKLSLSFSETTASLEDDLLRLCTPPPPCAPKYLTTPVLSTSDRTETSNSSKSDILISIPTSPRVRTMIMEPICVSQWTVSFPKCHTQLCRELKVSETLIQENLVDEVPPSHTPWEGYANSEDKVINPPWVPEGSILPPDAFNAILRNRRGQSTGSGPLIKKRSDRKTSKGSVEDRHKPQSTPIARLSCSMTTKSSLLIPTSDSNMTRFPLSLPHDTVPTITISNSVAIFPLSSESSHSLEKCAPLAVRRGQDLPKPLQVGSDTSQSSDMHVSGSYPGIPSPFLGTHTPTFDYSFATETTSVDLNVMCENLRSRIPPLRIDKLSARTNLLEAVETSSQVSEEDEWAFAQGLETSFGLDPSDLTVKTEVGKPSIPAQKPSANAAIHADISIWSAERTLTNVETPTQPALPAVPASNTRACRTSQPDAQKLQRRRTVIIETPDDGPRRRTRVTLDLSHLADCGESTEDNAIPLESDALDNLSFSLDDFAHSTPSRRPPSSATLRPPAKGILKEKKSVRFSVLPSMHEYSIEKPTNVQEEKKATSPPSKAPTSLSRRLSLAPKSSLRQGSPPRQHIIMESAVKDHRISFPKHPMVKSLTKSFPSRGKGDSSATVPANKVSNTSGVPNRSPLRAVNGRTSLPTSIPGNKKLPPPKKSAVKEAAGEAKKLRPTGTVSMPPRPRHITVQDENKARRESKAGAQKSRHESVPVVPKSRAPFRSMLARLSSKAV</sequence>
<feature type="compositionally biased region" description="Basic and acidic residues" evidence="1">
    <location>
        <begin position="728"/>
        <end position="750"/>
    </location>
</feature>
<dbReference type="Proteomes" id="UP001385951">
    <property type="component" value="Unassembled WGS sequence"/>
</dbReference>
<dbReference type="AlphaFoldDB" id="A0AAW0FYY2"/>
<evidence type="ECO:0000313" key="3">
    <source>
        <dbReference type="Proteomes" id="UP001385951"/>
    </source>
</evidence>
<organism evidence="2 3">
    <name type="scientific">Cerrena zonata</name>
    <dbReference type="NCBI Taxonomy" id="2478898"/>
    <lineage>
        <taxon>Eukaryota</taxon>
        <taxon>Fungi</taxon>
        <taxon>Dikarya</taxon>
        <taxon>Basidiomycota</taxon>
        <taxon>Agaricomycotina</taxon>
        <taxon>Agaricomycetes</taxon>
        <taxon>Polyporales</taxon>
        <taxon>Cerrenaceae</taxon>
        <taxon>Cerrena</taxon>
    </lineage>
</organism>
<feature type="compositionally biased region" description="Polar residues" evidence="1">
    <location>
        <begin position="589"/>
        <end position="600"/>
    </location>
</feature>
<reference evidence="2 3" key="1">
    <citation type="submission" date="2022-09" db="EMBL/GenBank/DDBJ databases">
        <authorList>
            <person name="Palmer J.M."/>
        </authorList>
    </citation>
    <scope>NUCLEOTIDE SEQUENCE [LARGE SCALE GENOMIC DNA]</scope>
    <source>
        <strain evidence="2 3">DSM 7382</strain>
    </source>
</reference>
<feature type="compositionally biased region" description="Basic and acidic residues" evidence="1">
    <location>
        <begin position="213"/>
        <end position="225"/>
    </location>
</feature>
<dbReference type="EMBL" id="JASBNA010000017">
    <property type="protein sequence ID" value="KAK7686278.1"/>
    <property type="molecule type" value="Genomic_DNA"/>
</dbReference>
<feature type="compositionally biased region" description="Low complexity" evidence="1">
    <location>
        <begin position="536"/>
        <end position="552"/>
    </location>
</feature>
<feature type="region of interest" description="Disordered" evidence="1">
    <location>
        <begin position="533"/>
        <end position="554"/>
    </location>
</feature>
<feature type="compositionally biased region" description="Polar residues" evidence="1">
    <location>
        <begin position="460"/>
        <end position="472"/>
    </location>
</feature>
<feature type="region of interest" description="Disordered" evidence="1">
    <location>
        <begin position="638"/>
        <end position="758"/>
    </location>
</feature>
<feature type="region of interest" description="Disordered" evidence="1">
    <location>
        <begin position="81"/>
        <end position="100"/>
    </location>
</feature>
<evidence type="ECO:0000313" key="2">
    <source>
        <dbReference type="EMBL" id="KAK7686278.1"/>
    </source>
</evidence>
<feature type="compositionally biased region" description="Polar residues" evidence="1">
    <location>
        <begin position="654"/>
        <end position="670"/>
    </location>
</feature>
<keyword evidence="3" id="KW-1185">Reference proteome</keyword>
<feature type="region of interest" description="Disordered" evidence="1">
    <location>
        <begin position="452"/>
        <end position="473"/>
    </location>
</feature>
<feature type="compositionally biased region" description="Basic and acidic residues" evidence="1">
    <location>
        <begin position="701"/>
        <end position="711"/>
    </location>
</feature>
<name>A0AAW0FYY2_9APHY</name>
<protein>
    <submittedName>
        <fullName evidence="2">Uncharacterized protein</fullName>
    </submittedName>
</protein>
<feature type="region of interest" description="Disordered" evidence="1">
    <location>
        <begin position="195"/>
        <end position="231"/>
    </location>
</feature>
<evidence type="ECO:0000256" key="1">
    <source>
        <dbReference type="SAM" id="MobiDB-lite"/>
    </source>
</evidence>
<proteinExistence type="predicted"/>